<dbReference type="SUPFAM" id="SSF101327">
    <property type="entry name" value="YgfB-like"/>
    <property type="match status" value="1"/>
</dbReference>
<organism evidence="1">
    <name type="scientific">hydrothermal vent metagenome</name>
    <dbReference type="NCBI Taxonomy" id="652676"/>
    <lineage>
        <taxon>unclassified sequences</taxon>
        <taxon>metagenomes</taxon>
        <taxon>ecological metagenomes</taxon>
    </lineage>
</organism>
<dbReference type="Gene3D" id="1.20.120.740">
    <property type="entry name" value="YgfB uncharacterised protein family UPF0149, PF03695"/>
    <property type="match status" value="1"/>
</dbReference>
<gene>
    <name evidence="1" type="ORF">MNBD_GAMMA26-2257</name>
</gene>
<evidence type="ECO:0000313" key="1">
    <source>
        <dbReference type="EMBL" id="VAX09032.1"/>
    </source>
</evidence>
<dbReference type="Pfam" id="PF03695">
    <property type="entry name" value="UPF0149"/>
    <property type="match status" value="1"/>
</dbReference>
<dbReference type="InterPro" id="IPR011978">
    <property type="entry name" value="YgfB-like"/>
</dbReference>
<sequence length="189" mass="21141">MPTELNVPLTEDELTKLDDFLLSSSEGGGRMPVDEAHGFITALIISHLPVGQTAWQSAVWGDPVFANEAEKECMTDLLQRMRNDIAATLQAGHPFEPLVIEEDSDGEVTEDYDGWCIGFMHAVTCHQEHWEKLPKNEHELLSPIAKLALLSSEEEVEMEADEYEMCIELIPGTVAGLYSHWESEQPTMN</sequence>
<dbReference type="InterPro" id="IPR036255">
    <property type="entry name" value="YgfB-like_sf"/>
</dbReference>
<dbReference type="EMBL" id="UOFX01000044">
    <property type="protein sequence ID" value="VAX09032.1"/>
    <property type="molecule type" value="Genomic_DNA"/>
</dbReference>
<name>A0A3B1AYY0_9ZZZZ</name>
<reference evidence="1" key="1">
    <citation type="submission" date="2018-06" db="EMBL/GenBank/DDBJ databases">
        <authorList>
            <person name="Zhirakovskaya E."/>
        </authorList>
    </citation>
    <scope>NUCLEOTIDE SEQUENCE</scope>
</reference>
<dbReference type="NCBIfam" id="TIGR02292">
    <property type="entry name" value="ygfB_yecA"/>
    <property type="match status" value="1"/>
</dbReference>
<dbReference type="AlphaFoldDB" id="A0A3B1AYY0"/>
<accession>A0A3B1AYY0</accession>
<protein>
    <submittedName>
        <fullName evidence="1">Branched-chain amino acid ABC transporter, amino acid-binding protein (TC 3.A.1.4.1)</fullName>
    </submittedName>
</protein>
<proteinExistence type="predicted"/>